<comment type="similarity">
    <text evidence="1">Belongs to the short-chain dehydrogenases/reductases (SDR) family.</text>
</comment>
<dbReference type="GO" id="GO:0008206">
    <property type="term" value="P:bile acid metabolic process"/>
    <property type="evidence" value="ECO:0007669"/>
    <property type="project" value="UniProtKB-ARBA"/>
</dbReference>
<dbReference type="SUPFAM" id="SSF51735">
    <property type="entry name" value="NAD(P)-binding Rossmann-fold domains"/>
    <property type="match status" value="1"/>
</dbReference>
<sequence length="248" mass="26959">MSDRLKNKVAIVTGGSSGIGLAIVKRFKEEGAKVVIGDLQEPKDPELKQALDKGDQALFCKLDVANEDSWTAIINTTLQKYQKLNIIVNNAGIGLTTDVEHSQFDDWRKLMSINCDGVFLGVKHGIIAMKDNGEQNSIINMSSIEGFVGNPDYASYNASKGAVRLLTKSAALYTARQDYPVRVNSIHPGFVNTPILDEKQKPAIAAQMPMKRLADPKEIANMALFLASDEASYCTGAEYLVDGGFTAE</sequence>
<dbReference type="AlphaFoldDB" id="A0A0F4KTI6"/>
<dbReference type="GO" id="GO:0016491">
    <property type="term" value="F:oxidoreductase activity"/>
    <property type="evidence" value="ECO:0007669"/>
    <property type="project" value="UniProtKB-KW"/>
</dbReference>
<evidence type="ECO:0000313" key="3">
    <source>
        <dbReference type="EMBL" id="KJY48506.1"/>
    </source>
</evidence>
<dbReference type="FunFam" id="3.40.50.720:FF:000084">
    <property type="entry name" value="Short-chain dehydrogenase reductase"/>
    <property type="match status" value="1"/>
</dbReference>
<name>A0A0F4KTI6_9LACO</name>
<dbReference type="STRING" id="1218508.JG29_09050"/>
<accession>A0A0F4KTI6</accession>
<dbReference type="PANTHER" id="PTHR43639">
    <property type="entry name" value="OXIDOREDUCTASE, SHORT-CHAIN DEHYDROGENASE/REDUCTASE FAMILY (AFU_ORTHOLOGUE AFUA_5G02870)"/>
    <property type="match status" value="1"/>
</dbReference>
<gene>
    <name evidence="3" type="ORF">JG29_09050</name>
</gene>
<dbReference type="PANTHER" id="PTHR43639:SF1">
    <property type="entry name" value="SHORT-CHAIN DEHYDROGENASE_REDUCTASE FAMILY PROTEIN"/>
    <property type="match status" value="1"/>
</dbReference>
<dbReference type="EMBL" id="JXBZ01000008">
    <property type="protein sequence ID" value="KJY48506.1"/>
    <property type="molecule type" value="Genomic_DNA"/>
</dbReference>
<dbReference type="Gene3D" id="3.40.50.720">
    <property type="entry name" value="NAD(P)-binding Rossmann-like Domain"/>
    <property type="match status" value="1"/>
</dbReference>
<protein>
    <submittedName>
        <fullName evidence="3">3-alpha-(Or 20-beta)-hydroxysteroid dehydrogenase</fullName>
    </submittedName>
</protein>
<dbReference type="PATRIC" id="fig|1218508.4.peg.889"/>
<reference evidence="3 4" key="1">
    <citation type="submission" date="2014-12" db="EMBL/GenBank/DDBJ databases">
        <title>Comparative genomics of the lactic acid bacteria isolated from the honey bee gut.</title>
        <authorList>
            <person name="Ellegaard K.M."/>
            <person name="Tamarit D."/>
            <person name="Javelind E."/>
            <person name="Olofsson T."/>
            <person name="Andersson S.G."/>
            <person name="Vasquez A."/>
        </authorList>
    </citation>
    <scope>NUCLEOTIDE SEQUENCE [LARGE SCALE GENOMIC DNA]</scope>
    <source>
        <strain evidence="3 4">Hon2</strain>
    </source>
</reference>
<dbReference type="InterPro" id="IPR020904">
    <property type="entry name" value="Sc_DH/Rdtase_CS"/>
</dbReference>
<evidence type="ECO:0000256" key="1">
    <source>
        <dbReference type="ARBA" id="ARBA00006484"/>
    </source>
</evidence>
<comment type="caution">
    <text evidence="3">The sequence shown here is derived from an EMBL/GenBank/DDBJ whole genome shotgun (WGS) entry which is preliminary data.</text>
</comment>
<keyword evidence="2" id="KW-0560">Oxidoreductase</keyword>
<dbReference type="HOGENOM" id="CLU_010194_2_10_9"/>
<dbReference type="PRINTS" id="PR00080">
    <property type="entry name" value="SDRFAMILY"/>
</dbReference>
<dbReference type="Pfam" id="PF13561">
    <property type="entry name" value="adh_short_C2"/>
    <property type="match status" value="1"/>
</dbReference>
<evidence type="ECO:0000256" key="2">
    <source>
        <dbReference type="ARBA" id="ARBA00023002"/>
    </source>
</evidence>
<dbReference type="OrthoDB" id="9805904at2"/>
<evidence type="ECO:0000313" key="4">
    <source>
        <dbReference type="Proteomes" id="UP000033695"/>
    </source>
</evidence>
<dbReference type="PROSITE" id="PS00061">
    <property type="entry name" value="ADH_SHORT"/>
    <property type="match status" value="1"/>
</dbReference>
<dbReference type="RefSeq" id="WP_045922775.1">
    <property type="nucleotide sequence ID" value="NZ_JBHTHW010000008.1"/>
</dbReference>
<keyword evidence="4" id="KW-1185">Reference proteome</keyword>
<dbReference type="PRINTS" id="PR00081">
    <property type="entry name" value="GDHRDH"/>
</dbReference>
<dbReference type="Proteomes" id="UP000033695">
    <property type="component" value="Unassembled WGS sequence"/>
</dbReference>
<organism evidence="3 4">
    <name type="scientific">Bombilactobacillus mellis</name>
    <dbReference type="NCBI Taxonomy" id="1218508"/>
    <lineage>
        <taxon>Bacteria</taxon>
        <taxon>Bacillati</taxon>
        <taxon>Bacillota</taxon>
        <taxon>Bacilli</taxon>
        <taxon>Lactobacillales</taxon>
        <taxon>Lactobacillaceae</taxon>
        <taxon>Bombilactobacillus</taxon>
    </lineage>
</organism>
<proteinExistence type="inferred from homology"/>
<dbReference type="NCBIfam" id="NF005559">
    <property type="entry name" value="PRK07231.1"/>
    <property type="match status" value="1"/>
</dbReference>
<dbReference type="InterPro" id="IPR002347">
    <property type="entry name" value="SDR_fam"/>
</dbReference>
<dbReference type="InterPro" id="IPR036291">
    <property type="entry name" value="NAD(P)-bd_dom_sf"/>
</dbReference>